<feature type="non-terminal residue" evidence="1">
    <location>
        <position position="1"/>
    </location>
</feature>
<dbReference type="EMBL" id="CATNWA010009861">
    <property type="protein sequence ID" value="CAI9558819.1"/>
    <property type="molecule type" value="Genomic_DNA"/>
</dbReference>
<evidence type="ECO:0000313" key="2">
    <source>
        <dbReference type="Proteomes" id="UP001162483"/>
    </source>
</evidence>
<dbReference type="Proteomes" id="UP001162483">
    <property type="component" value="Unassembled WGS sequence"/>
</dbReference>
<evidence type="ECO:0000313" key="1">
    <source>
        <dbReference type="EMBL" id="CAI9558819.1"/>
    </source>
</evidence>
<reference evidence="1" key="1">
    <citation type="submission" date="2023-05" db="EMBL/GenBank/DDBJ databases">
        <authorList>
            <person name="Stuckert A."/>
        </authorList>
    </citation>
    <scope>NUCLEOTIDE SEQUENCE</scope>
</reference>
<name>A0ABN9CFD4_9NEOB</name>
<accession>A0ABN9CFD4</accession>
<sequence length="57" mass="6228">NPNTCKLIGLRESYSVYKWRCSILECIFFNTNNGAISDLWQDCGGHSGTGGELTSGL</sequence>
<comment type="caution">
    <text evidence="1">The sequence shown here is derived from an EMBL/GenBank/DDBJ whole genome shotgun (WGS) entry which is preliminary data.</text>
</comment>
<gene>
    <name evidence="1" type="ORF">SPARVUS_LOCUS4981267</name>
</gene>
<keyword evidence="2" id="KW-1185">Reference proteome</keyword>
<protein>
    <submittedName>
        <fullName evidence="1">Uncharacterized protein</fullName>
    </submittedName>
</protein>
<proteinExistence type="predicted"/>
<organism evidence="1 2">
    <name type="scientific">Staurois parvus</name>
    <dbReference type="NCBI Taxonomy" id="386267"/>
    <lineage>
        <taxon>Eukaryota</taxon>
        <taxon>Metazoa</taxon>
        <taxon>Chordata</taxon>
        <taxon>Craniata</taxon>
        <taxon>Vertebrata</taxon>
        <taxon>Euteleostomi</taxon>
        <taxon>Amphibia</taxon>
        <taxon>Batrachia</taxon>
        <taxon>Anura</taxon>
        <taxon>Neobatrachia</taxon>
        <taxon>Ranoidea</taxon>
        <taxon>Ranidae</taxon>
        <taxon>Staurois</taxon>
    </lineage>
</organism>